<comment type="catalytic activity">
    <reaction evidence="1">
        <text>ATP + protein L-histidine = ADP + protein N-phospho-L-histidine.</text>
        <dbReference type="EC" id="2.7.13.3"/>
    </reaction>
</comment>
<dbReference type="InterPro" id="IPR035965">
    <property type="entry name" value="PAS-like_dom_sf"/>
</dbReference>
<dbReference type="Proteomes" id="UP001549291">
    <property type="component" value="Unassembled WGS sequence"/>
</dbReference>
<dbReference type="Gene3D" id="1.10.287.130">
    <property type="match status" value="1"/>
</dbReference>
<evidence type="ECO:0000259" key="10">
    <source>
        <dbReference type="PROSITE" id="PS50113"/>
    </source>
</evidence>
<dbReference type="SUPFAM" id="SSF55785">
    <property type="entry name" value="PYP-like sensor domain (PAS domain)"/>
    <property type="match status" value="1"/>
</dbReference>
<dbReference type="SMART" id="SM00387">
    <property type="entry name" value="HATPase_c"/>
    <property type="match status" value="1"/>
</dbReference>
<dbReference type="SMART" id="SM00065">
    <property type="entry name" value="GAF"/>
    <property type="match status" value="3"/>
</dbReference>
<dbReference type="Pfam" id="PF08447">
    <property type="entry name" value="PAS_3"/>
    <property type="match status" value="1"/>
</dbReference>
<dbReference type="InterPro" id="IPR003661">
    <property type="entry name" value="HisK_dim/P_dom"/>
</dbReference>
<dbReference type="Pfam" id="PF00072">
    <property type="entry name" value="Response_reg"/>
    <property type="match status" value="1"/>
</dbReference>
<dbReference type="Pfam" id="PF13185">
    <property type="entry name" value="GAF_2"/>
    <property type="match status" value="1"/>
</dbReference>
<dbReference type="SUPFAM" id="SSF55781">
    <property type="entry name" value="GAF domain-like"/>
    <property type="match status" value="3"/>
</dbReference>
<evidence type="ECO:0000256" key="4">
    <source>
        <dbReference type="ARBA" id="ARBA00022679"/>
    </source>
</evidence>
<dbReference type="Gene3D" id="3.30.450.20">
    <property type="entry name" value="PAS domain"/>
    <property type="match status" value="1"/>
</dbReference>
<proteinExistence type="predicted"/>
<evidence type="ECO:0000256" key="3">
    <source>
        <dbReference type="ARBA" id="ARBA00022553"/>
    </source>
</evidence>
<dbReference type="NCBIfam" id="TIGR00229">
    <property type="entry name" value="sensory_box"/>
    <property type="match status" value="1"/>
</dbReference>
<dbReference type="Gene3D" id="3.30.565.10">
    <property type="entry name" value="Histidine kinase-like ATPase, C-terminal domain"/>
    <property type="match status" value="1"/>
</dbReference>
<dbReference type="PROSITE" id="PS50109">
    <property type="entry name" value="HIS_KIN"/>
    <property type="match status" value="1"/>
</dbReference>
<dbReference type="InterPro" id="IPR000700">
    <property type="entry name" value="PAS-assoc_C"/>
</dbReference>
<dbReference type="InterPro" id="IPR013655">
    <property type="entry name" value="PAS_fold_3"/>
</dbReference>
<feature type="modified residue" description="4-aspartylphosphate" evidence="6">
    <location>
        <position position="996"/>
    </location>
</feature>
<feature type="domain" description="Response regulatory" evidence="9">
    <location>
        <begin position="946"/>
        <end position="1061"/>
    </location>
</feature>
<dbReference type="InterPro" id="IPR000014">
    <property type="entry name" value="PAS"/>
</dbReference>
<dbReference type="PROSITE" id="PS50110">
    <property type="entry name" value="RESPONSE_REGULATORY"/>
    <property type="match status" value="1"/>
</dbReference>
<keyword evidence="5" id="KW-0418">Kinase</keyword>
<dbReference type="Pfam" id="PF01590">
    <property type="entry name" value="GAF"/>
    <property type="match status" value="2"/>
</dbReference>
<evidence type="ECO:0000259" key="8">
    <source>
        <dbReference type="PROSITE" id="PS50109"/>
    </source>
</evidence>
<evidence type="ECO:0000256" key="5">
    <source>
        <dbReference type="ARBA" id="ARBA00022777"/>
    </source>
</evidence>
<dbReference type="PANTHER" id="PTHR43065:SF42">
    <property type="entry name" value="TWO-COMPONENT SENSOR PPRA"/>
    <property type="match status" value="1"/>
</dbReference>
<dbReference type="InterPro" id="IPR003594">
    <property type="entry name" value="HATPase_dom"/>
</dbReference>
<feature type="domain" description="Histidine kinase" evidence="8">
    <location>
        <begin position="699"/>
        <end position="922"/>
    </location>
</feature>
<feature type="domain" description="PAC" evidence="10">
    <location>
        <begin position="426"/>
        <end position="478"/>
    </location>
</feature>
<protein>
    <recommendedName>
        <fullName evidence="2">histidine kinase</fullName>
        <ecNumber evidence="2">2.7.13.3</ecNumber>
    </recommendedName>
</protein>
<dbReference type="InterPro" id="IPR005467">
    <property type="entry name" value="His_kinase_dom"/>
</dbReference>
<dbReference type="PROSITE" id="PS50113">
    <property type="entry name" value="PAC"/>
    <property type="match status" value="1"/>
</dbReference>
<dbReference type="InterPro" id="IPR036097">
    <property type="entry name" value="HisK_dim/P_sf"/>
</dbReference>
<dbReference type="EMBL" id="JBEPTQ010000002">
    <property type="protein sequence ID" value="MET4717733.1"/>
    <property type="molecule type" value="Genomic_DNA"/>
</dbReference>
<evidence type="ECO:0000256" key="1">
    <source>
        <dbReference type="ARBA" id="ARBA00000085"/>
    </source>
</evidence>
<evidence type="ECO:0000256" key="6">
    <source>
        <dbReference type="PROSITE-ProRule" id="PRU00169"/>
    </source>
</evidence>
<dbReference type="Gene3D" id="3.40.50.2300">
    <property type="match status" value="1"/>
</dbReference>
<evidence type="ECO:0000256" key="2">
    <source>
        <dbReference type="ARBA" id="ARBA00012438"/>
    </source>
</evidence>
<dbReference type="PANTHER" id="PTHR43065">
    <property type="entry name" value="SENSOR HISTIDINE KINASE"/>
    <property type="match status" value="1"/>
</dbReference>
<dbReference type="SMART" id="SM00388">
    <property type="entry name" value="HisKA"/>
    <property type="match status" value="1"/>
</dbReference>
<dbReference type="CDD" id="cd00082">
    <property type="entry name" value="HisKA"/>
    <property type="match status" value="1"/>
</dbReference>
<dbReference type="InterPro" id="IPR004358">
    <property type="entry name" value="Sig_transdc_His_kin-like_C"/>
</dbReference>
<dbReference type="Gene3D" id="3.30.450.40">
    <property type="match status" value="3"/>
</dbReference>
<dbReference type="SUPFAM" id="SSF47384">
    <property type="entry name" value="Homodimeric domain of signal transducing histidine kinase"/>
    <property type="match status" value="1"/>
</dbReference>
<name>A0ABV2RLA5_BRAJP</name>
<dbReference type="InterPro" id="IPR001789">
    <property type="entry name" value="Sig_transdc_resp-reg_receiver"/>
</dbReference>
<keyword evidence="12" id="KW-1185">Reference proteome</keyword>
<dbReference type="Gene3D" id="2.10.70.100">
    <property type="match status" value="1"/>
</dbReference>
<organism evidence="11 12">
    <name type="scientific">Bradyrhizobium japonicum</name>
    <dbReference type="NCBI Taxonomy" id="375"/>
    <lineage>
        <taxon>Bacteria</taxon>
        <taxon>Pseudomonadati</taxon>
        <taxon>Pseudomonadota</taxon>
        <taxon>Alphaproteobacteria</taxon>
        <taxon>Hyphomicrobiales</taxon>
        <taxon>Nitrobacteraceae</taxon>
        <taxon>Bradyrhizobium</taxon>
    </lineage>
</organism>
<keyword evidence="4" id="KW-0808">Transferase</keyword>
<dbReference type="InterPro" id="IPR036890">
    <property type="entry name" value="HATPase_C_sf"/>
</dbReference>
<dbReference type="CDD" id="cd00130">
    <property type="entry name" value="PAS"/>
    <property type="match status" value="1"/>
</dbReference>
<dbReference type="InterPro" id="IPR029016">
    <property type="entry name" value="GAF-like_dom_sf"/>
</dbReference>
<dbReference type="Pfam" id="PF02518">
    <property type="entry name" value="HATPase_c"/>
    <property type="match status" value="1"/>
</dbReference>
<dbReference type="SUPFAM" id="SSF52172">
    <property type="entry name" value="CheY-like"/>
    <property type="match status" value="1"/>
</dbReference>
<dbReference type="PRINTS" id="PR00344">
    <property type="entry name" value="BCTRLSENSOR"/>
</dbReference>
<evidence type="ECO:0000313" key="11">
    <source>
        <dbReference type="EMBL" id="MET4717733.1"/>
    </source>
</evidence>
<dbReference type="InterPro" id="IPR011006">
    <property type="entry name" value="CheY-like_superfamily"/>
</dbReference>
<evidence type="ECO:0000256" key="7">
    <source>
        <dbReference type="SAM" id="Coils"/>
    </source>
</evidence>
<dbReference type="InterPro" id="IPR003018">
    <property type="entry name" value="GAF"/>
</dbReference>
<evidence type="ECO:0000313" key="12">
    <source>
        <dbReference type="Proteomes" id="UP001549291"/>
    </source>
</evidence>
<comment type="caution">
    <text evidence="11">The sequence shown here is derived from an EMBL/GenBank/DDBJ whole genome shotgun (WGS) entry which is preliminary data.</text>
</comment>
<dbReference type="SMART" id="SM00448">
    <property type="entry name" value="REC"/>
    <property type="match status" value="1"/>
</dbReference>
<feature type="coiled-coil region" evidence="7">
    <location>
        <begin position="645"/>
        <end position="683"/>
    </location>
</feature>
<sequence length="1064" mass="115864">MMEGGRTVSALGRAELLATLGECIREIQNPDELAYAAAELLGRTLKVSRAGYGTIDTARETITITRDWNAPGIKTLAGTLHFRDYGSYVEDLKRGDTVVCEDAEQDPRVGDRAKALEDISARALVNMPVTEPDGVVALLYLNNATPRIWTEVELELIREVAERTRTAVERRRAEATIRENEARLLFLDALGKRTAASRNADDVLAVTTRMLGEHLGVSSCAYADMDADEDGFTIRGDWAAPGAMHILGHYSLADFGKKAVRELGAGRPLIINDNRKELAPEEAATFQSIGIGATICMPFIKEGKLTALMAIHHKGPHEWTLRELALLSEVTERSWAHIERVRLEEAAREAAERLLLANKAAGIGTWDFDVARNILRWDARCKALFGLPPNADVTYDDAFLAGLHPEDRDRVHGAVSKALSPDSIAYNIEYRTIGIKDGIERWLAATGEAIVAGGRAVRFIGTVIDITHQKRSERHLRLLNDTGASVARERDLEKIVQIVTDAGVELSGAQFGAFFYNVLTADGGSYMLYALSGVPRSAFENFPMPRNTAVFEPTFNGIAVIRSDDILKDPRYGKNAPRNGMPEGHLPVHSYLAVPVISRSGEVLGGLFFGHAEPGRFQIEHETALLGIAGHAATAIDNARLFQSAERELSERRRAETNLQTLNAELEERVAREIAERLKAEEQLRQSQKMEAVGQLTGGIAHDFNNMLAVIIGGLNLAKRKLAKGEIDIDRFIDGSIDGANRAATLTQRLLAFSRQQPLAPELLDINRMISSMSELIDRSLGELIEIETVLAAGLWRVKADPAQLESAVLNLAVNARDAMATGGKLTIETGNASVDDRYAREYALGAGQYVLICVTDNGTGMDADVLAKAFDPFFTTKDVGKGTGLGLSQVYGFVRQSGGHVKIYSEPRVGTTVKIYLPRYQGDEATSAKTAPDGRGGVTGHSREVVLVVEDDDRVRAISCETLRELGYTVIEAGGAREAIRKVEAGASPDLLFTDVVMPEMTGSELAKVLVGLRPGLKVLFTTGYTRNAIVHNGVLDFGTSLLSKPFNIEDLATKVRSILDGL</sequence>
<accession>A0ABV2RLA5</accession>
<gene>
    <name evidence="11" type="ORF">ABIF63_001839</name>
</gene>
<dbReference type="CDD" id="cd18161">
    <property type="entry name" value="REC_hyHK_blue-like"/>
    <property type="match status" value="1"/>
</dbReference>
<keyword evidence="7" id="KW-0175">Coiled coil</keyword>
<reference evidence="11 12" key="1">
    <citation type="submission" date="2024-06" db="EMBL/GenBank/DDBJ databases">
        <title>Genomic Encyclopedia of Type Strains, Phase V (KMG-V): Genome sequencing to study the core and pangenomes of soil and plant-associated prokaryotes.</title>
        <authorList>
            <person name="Whitman W."/>
        </authorList>
    </citation>
    <scope>NUCLEOTIDE SEQUENCE [LARGE SCALE GENOMIC DNA]</scope>
    <source>
        <strain evidence="11 12">USDA 160</strain>
    </source>
</reference>
<evidence type="ECO:0000259" key="9">
    <source>
        <dbReference type="PROSITE" id="PS50110"/>
    </source>
</evidence>
<dbReference type="SUPFAM" id="SSF55874">
    <property type="entry name" value="ATPase domain of HSP90 chaperone/DNA topoisomerase II/histidine kinase"/>
    <property type="match status" value="1"/>
</dbReference>
<dbReference type="EC" id="2.7.13.3" evidence="2"/>
<keyword evidence="3 6" id="KW-0597">Phosphoprotein</keyword>